<keyword evidence="1 5" id="KW-0812">Transmembrane</keyword>
<feature type="transmembrane region" description="Helical" evidence="5">
    <location>
        <begin position="353"/>
        <end position="371"/>
    </location>
</feature>
<feature type="transmembrane region" description="Helical" evidence="5">
    <location>
        <begin position="158"/>
        <end position="178"/>
    </location>
</feature>
<dbReference type="PROSITE" id="PS50850">
    <property type="entry name" value="MFS"/>
    <property type="match status" value="1"/>
</dbReference>
<dbReference type="InterPro" id="IPR020846">
    <property type="entry name" value="MFS_dom"/>
</dbReference>
<protein>
    <submittedName>
        <fullName evidence="7">MFS transporter</fullName>
    </submittedName>
</protein>
<reference evidence="7" key="1">
    <citation type="journal article" date="2010" name="Int. J. Syst. Evol. Microbiol.">
        <title>Porticoccus litoralis gen. nov., sp. nov., a gammaproteobacterium isolated from the Yellow Sea.</title>
        <authorList>
            <person name="Oh H.M."/>
            <person name="Kim H."/>
            <person name="Kim K.M."/>
            <person name="Min G.S."/>
            <person name="Cho J.C."/>
        </authorList>
    </citation>
    <scope>NUCLEOTIDE SEQUENCE</scope>
    <source>
        <strain evidence="7">DSM 25064</strain>
    </source>
</reference>
<keyword evidence="3 5" id="KW-0472">Membrane</keyword>
<feature type="transmembrane region" description="Helical" evidence="5">
    <location>
        <begin position="325"/>
        <end position="347"/>
    </location>
</feature>
<evidence type="ECO:0000313" key="8">
    <source>
        <dbReference type="Proteomes" id="UP001178354"/>
    </source>
</evidence>
<dbReference type="Pfam" id="PF07690">
    <property type="entry name" value="MFS_1"/>
    <property type="match status" value="1"/>
</dbReference>
<proteinExistence type="predicted"/>
<dbReference type="SUPFAM" id="SSF103473">
    <property type="entry name" value="MFS general substrate transporter"/>
    <property type="match status" value="1"/>
</dbReference>
<feature type="domain" description="Major facilitator superfamily (MFS) profile" evidence="6">
    <location>
        <begin position="199"/>
        <end position="423"/>
    </location>
</feature>
<dbReference type="GO" id="GO:0005886">
    <property type="term" value="C:plasma membrane"/>
    <property type="evidence" value="ECO:0007669"/>
    <property type="project" value="TreeGrafter"/>
</dbReference>
<feature type="region of interest" description="Disordered" evidence="4">
    <location>
        <begin position="401"/>
        <end position="423"/>
    </location>
</feature>
<feature type="transmembrane region" description="Helical" evidence="5">
    <location>
        <begin position="265"/>
        <end position="283"/>
    </location>
</feature>
<feature type="transmembrane region" description="Helical" evidence="5">
    <location>
        <begin position="232"/>
        <end position="253"/>
    </location>
</feature>
<keyword evidence="2 5" id="KW-1133">Transmembrane helix</keyword>
<accession>A0AAW8AZU2</accession>
<reference evidence="7" key="2">
    <citation type="submission" date="2023-08" db="EMBL/GenBank/DDBJ databases">
        <authorList>
            <person name="Luo J."/>
        </authorList>
    </citation>
    <scope>NUCLEOTIDE SEQUENCE</scope>
    <source>
        <strain evidence="7">DSM 25064</strain>
    </source>
</reference>
<dbReference type="Proteomes" id="UP001178354">
    <property type="component" value="Unassembled WGS sequence"/>
</dbReference>
<feature type="transmembrane region" description="Helical" evidence="5">
    <location>
        <begin position="74"/>
        <end position="92"/>
    </location>
</feature>
<sequence>MLTLIVPICALLIGIGLLLLGTGLLNTLLALRGGLEGYSDSVMGLIMSGYFVGFIVGTFLALPLIKRIGHIRAFAFCAAFTSCFALLHLVYIHPVMWFLLRVATGTTLVILYTVVESWLNGQTAASQRGKVFAVYMIVNLVALAATQQFLRLAGADSFLLFALAAIFISTSVASVTWTRMLQPEVNNVARMKLSRLWQLAPVAVAGGIFSGLAMGAFWGLSAVFASRVGLDSTGVATFITVAILGGAVFQYPFGRYSDSHDRRKVLLAISAAGAVAAMLLAAMSFAGGWLLVAGLLFGGLAFAIYPVAVAHLVDHLEGDEILPGGSTLLLIHGTGAAIGPALAGFLMEMLGPQALPLYFFTMLLALALFTWRKLAVKVVDEAENPTQFVAMVRTTPTALEMHPDEHIQDETVPSEAPDSARTE</sequence>
<dbReference type="Gene3D" id="1.20.1250.20">
    <property type="entry name" value="MFS general substrate transporter like domains"/>
    <property type="match status" value="2"/>
</dbReference>
<evidence type="ECO:0000256" key="5">
    <source>
        <dbReference type="SAM" id="Phobius"/>
    </source>
</evidence>
<dbReference type="InterPro" id="IPR047200">
    <property type="entry name" value="MFS_YcaD-like"/>
</dbReference>
<feature type="transmembrane region" description="Helical" evidence="5">
    <location>
        <begin position="131"/>
        <end position="152"/>
    </location>
</feature>
<feature type="transmembrane region" description="Helical" evidence="5">
    <location>
        <begin position="98"/>
        <end position="119"/>
    </location>
</feature>
<feature type="transmembrane region" description="Helical" evidence="5">
    <location>
        <begin position="199"/>
        <end position="220"/>
    </location>
</feature>
<name>A0AAW8AZU2_9GAMM</name>
<organism evidence="7 8">
    <name type="scientific">Porticoccus litoralis</name>
    <dbReference type="NCBI Taxonomy" id="434086"/>
    <lineage>
        <taxon>Bacteria</taxon>
        <taxon>Pseudomonadati</taxon>
        <taxon>Pseudomonadota</taxon>
        <taxon>Gammaproteobacteria</taxon>
        <taxon>Cellvibrionales</taxon>
        <taxon>Porticoccaceae</taxon>
        <taxon>Porticoccus</taxon>
    </lineage>
</organism>
<dbReference type="PANTHER" id="PTHR23521:SF3">
    <property type="entry name" value="MFS TRANSPORTER"/>
    <property type="match status" value="1"/>
</dbReference>
<dbReference type="InterPro" id="IPR011701">
    <property type="entry name" value="MFS"/>
</dbReference>
<gene>
    <name evidence="7" type="ORF">Q8A57_00185</name>
</gene>
<dbReference type="RefSeq" id="WP_305168899.1">
    <property type="nucleotide sequence ID" value="NZ_JAUUUU010000001.1"/>
</dbReference>
<keyword evidence="8" id="KW-1185">Reference proteome</keyword>
<dbReference type="InterPro" id="IPR036259">
    <property type="entry name" value="MFS_trans_sf"/>
</dbReference>
<evidence type="ECO:0000259" key="6">
    <source>
        <dbReference type="PROSITE" id="PS50850"/>
    </source>
</evidence>
<dbReference type="GO" id="GO:0022857">
    <property type="term" value="F:transmembrane transporter activity"/>
    <property type="evidence" value="ECO:0007669"/>
    <property type="project" value="InterPro"/>
</dbReference>
<evidence type="ECO:0000256" key="3">
    <source>
        <dbReference type="ARBA" id="ARBA00023136"/>
    </source>
</evidence>
<feature type="transmembrane region" description="Helical" evidence="5">
    <location>
        <begin position="42"/>
        <end position="62"/>
    </location>
</feature>
<feature type="transmembrane region" description="Helical" evidence="5">
    <location>
        <begin position="289"/>
        <end position="313"/>
    </location>
</feature>
<evidence type="ECO:0000256" key="1">
    <source>
        <dbReference type="ARBA" id="ARBA00022692"/>
    </source>
</evidence>
<comment type="caution">
    <text evidence="7">The sequence shown here is derived from an EMBL/GenBank/DDBJ whole genome shotgun (WGS) entry which is preliminary data.</text>
</comment>
<dbReference type="PANTHER" id="PTHR23521">
    <property type="entry name" value="TRANSPORTER MFS SUPERFAMILY"/>
    <property type="match status" value="1"/>
</dbReference>
<evidence type="ECO:0000256" key="4">
    <source>
        <dbReference type="SAM" id="MobiDB-lite"/>
    </source>
</evidence>
<dbReference type="CDD" id="cd17477">
    <property type="entry name" value="MFS_YcaD_like"/>
    <property type="match status" value="1"/>
</dbReference>
<dbReference type="AlphaFoldDB" id="A0AAW8AZU2"/>
<evidence type="ECO:0000313" key="7">
    <source>
        <dbReference type="EMBL" id="MDP1519382.1"/>
    </source>
</evidence>
<evidence type="ECO:0000256" key="2">
    <source>
        <dbReference type="ARBA" id="ARBA00022989"/>
    </source>
</evidence>
<dbReference type="EMBL" id="JAUUUU010000001">
    <property type="protein sequence ID" value="MDP1519382.1"/>
    <property type="molecule type" value="Genomic_DNA"/>
</dbReference>